<dbReference type="Proteomes" id="UP000789342">
    <property type="component" value="Unassembled WGS sequence"/>
</dbReference>
<dbReference type="GO" id="GO:0006979">
    <property type="term" value="P:response to oxidative stress"/>
    <property type="evidence" value="ECO:0007669"/>
    <property type="project" value="InterPro"/>
</dbReference>
<dbReference type="Pfam" id="PF01641">
    <property type="entry name" value="SelR"/>
    <property type="match status" value="1"/>
</dbReference>
<evidence type="ECO:0000313" key="5">
    <source>
        <dbReference type="Proteomes" id="UP000789342"/>
    </source>
</evidence>
<dbReference type="AlphaFoldDB" id="A0A9N9P5E3"/>
<dbReference type="OrthoDB" id="44061at2759"/>
<dbReference type="InterPro" id="IPR028427">
    <property type="entry name" value="Met_Sox_Rdtase_MsrB"/>
</dbReference>
<evidence type="ECO:0000256" key="2">
    <source>
        <dbReference type="ARBA" id="ARBA00023002"/>
    </source>
</evidence>
<evidence type="ECO:0000259" key="3">
    <source>
        <dbReference type="PROSITE" id="PS51790"/>
    </source>
</evidence>
<dbReference type="PANTHER" id="PTHR46081">
    <property type="entry name" value="PEPTIDE METHIONINE SULFOXIDE REDUCTASE 2"/>
    <property type="match status" value="1"/>
</dbReference>
<dbReference type="Gene3D" id="2.170.150.20">
    <property type="entry name" value="Peptide methionine sulfoxide reductase"/>
    <property type="match status" value="1"/>
</dbReference>
<feature type="non-terminal residue" evidence="4">
    <location>
        <position position="1"/>
    </location>
</feature>
<feature type="non-terminal residue" evidence="4">
    <location>
        <position position="69"/>
    </location>
</feature>
<dbReference type="GO" id="GO:0033743">
    <property type="term" value="F:peptide-methionine (R)-S-oxide reductase activity"/>
    <property type="evidence" value="ECO:0007669"/>
    <property type="project" value="InterPro"/>
</dbReference>
<evidence type="ECO:0000313" key="4">
    <source>
        <dbReference type="EMBL" id="CAG8791557.1"/>
    </source>
</evidence>
<feature type="domain" description="MsrB" evidence="3">
    <location>
        <begin position="12"/>
        <end position="69"/>
    </location>
</feature>
<organism evidence="4 5">
    <name type="scientific">Acaulospora morrowiae</name>
    <dbReference type="NCBI Taxonomy" id="94023"/>
    <lineage>
        <taxon>Eukaryota</taxon>
        <taxon>Fungi</taxon>
        <taxon>Fungi incertae sedis</taxon>
        <taxon>Mucoromycota</taxon>
        <taxon>Glomeromycotina</taxon>
        <taxon>Glomeromycetes</taxon>
        <taxon>Diversisporales</taxon>
        <taxon>Acaulosporaceae</taxon>
        <taxon>Acaulospora</taxon>
    </lineage>
</organism>
<proteinExistence type="inferred from homology"/>
<gene>
    <name evidence="4" type="ORF">AMORRO_LOCUS18192</name>
</gene>
<comment type="caution">
    <text evidence="4">The sequence shown here is derived from an EMBL/GenBank/DDBJ whole genome shotgun (WGS) entry which is preliminary data.</text>
</comment>
<evidence type="ECO:0000256" key="1">
    <source>
        <dbReference type="ARBA" id="ARBA00007174"/>
    </source>
</evidence>
<dbReference type="PROSITE" id="PS51790">
    <property type="entry name" value="MSRB"/>
    <property type="match status" value="1"/>
</dbReference>
<dbReference type="InterPro" id="IPR011057">
    <property type="entry name" value="Mss4-like_sf"/>
</dbReference>
<comment type="similarity">
    <text evidence="1">Belongs to the MsrB Met sulfoxide reductase family.</text>
</comment>
<reference evidence="4" key="1">
    <citation type="submission" date="2021-06" db="EMBL/GenBank/DDBJ databases">
        <authorList>
            <person name="Kallberg Y."/>
            <person name="Tangrot J."/>
            <person name="Rosling A."/>
        </authorList>
    </citation>
    <scope>NUCLEOTIDE SEQUENCE</scope>
    <source>
        <strain evidence="4">CL551</strain>
    </source>
</reference>
<dbReference type="InterPro" id="IPR002579">
    <property type="entry name" value="Met_Sox_Rdtase_MsrB_dom"/>
</dbReference>
<accession>A0A9N9P5E3</accession>
<keyword evidence="5" id="KW-1185">Reference proteome</keyword>
<sequence length="69" mass="7976">YNSKIMSKQRSEKEWRDILSPEQFSVIREKTTEQPHTGEYNKFNGKGVYCCTACNTPLYVSDTKFDSGC</sequence>
<protein>
    <submittedName>
        <fullName evidence="4">17542_t:CDS:1</fullName>
    </submittedName>
</protein>
<name>A0A9N9P5E3_9GLOM</name>
<dbReference type="GO" id="GO:0030091">
    <property type="term" value="P:protein repair"/>
    <property type="evidence" value="ECO:0007669"/>
    <property type="project" value="InterPro"/>
</dbReference>
<dbReference type="SUPFAM" id="SSF51316">
    <property type="entry name" value="Mss4-like"/>
    <property type="match status" value="1"/>
</dbReference>
<dbReference type="EMBL" id="CAJVPV010062060">
    <property type="protein sequence ID" value="CAG8791557.1"/>
    <property type="molecule type" value="Genomic_DNA"/>
</dbReference>
<dbReference type="PANTHER" id="PTHR46081:SF4">
    <property type="entry name" value="PEPTIDE METHIONINE SULFOXIDE REDUCTASE B5"/>
    <property type="match status" value="1"/>
</dbReference>
<keyword evidence="2" id="KW-0560">Oxidoreductase</keyword>